<keyword evidence="3" id="KW-1185">Reference proteome</keyword>
<gene>
    <name evidence="2" type="ORF">GCM10012289_22100</name>
</gene>
<dbReference type="RefSeq" id="WP_189123904.1">
    <property type="nucleotide sequence ID" value="NZ_BMNH01000004.1"/>
</dbReference>
<evidence type="ECO:0000313" key="2">
    <source>
        <dbReference type="EMBL" id="GGO66918.1"/>
    </source>
</evidence>
<evidence type="ECO:0000313" key="3">
    <source>
        <dbReference type="Proteomes" id="UP000646523"/>
    </source>
</evidence>
<feature type="signal peptide" evidence="1">
    <location>
        <begin position="1"/>
        <end position="34"/>
    </location>
</feature>
<evidence type="ECO:0000256" key="1">
    <source>
        <dbReference type="SAM" id="SignalP"/>
    </source>
</evidence>
<dbReference type="Proteomes" id="UP000646523">
    <property type="component" value="Unassembled WGS sequence"/>
</dbReference>
<sequence>MMRKHMITAGTAALVALGGLTVAGGTATASTASASTATASRASASTATASTASHTGTTAVSAAMGNLSGTCRADRGNYGNLKAYYYTKGRNDIFNRMNWYLAGPGLRNRNNITLRIREHLNGRADRTLWRWVSGDNIKKGTGGISLKEAAPRRAKVHADFSFVFDRRGKDPRCSGRTNSV</sequence>
<reference evidence="2" key="2">
    <citation type="submission" date="2020-09" db="EMBL/GenBank/DDBJ databases">
        <authorList>
            <person name="Sun Q."/>
            <person name="Zhou Y."/>
        </authorList>
    </citation>
    <scope>NUCLEOTIDE SEQUENCE</scope>
    <source>
        <strain evidence="2">CGMCC 4.7368</strain>
    </source>
</reference>
<name>A0A917YUD9_9ACTN</name>
<protein>
    <recommendedName>
        <fullName evidence="4">Secreted protein</fullName>
    </recommendedName>
</protein>
<comment type="caution">
    <text evidence="2">The sequence shown here is derived from an EMBL/GenBank/DDBJ whole genome shotgun (WGS) entry which is preliminary data.</text>
</comment>
<dbReference type="AlphaFoldDB" id="A0A917YUD9"/>
<evidence type="ECO:0008006" key="4">
    <source>
        <dbReference type="Google" id="ProtNLM"/>
    </source>
</evidence>
<organism evidence="2 3">
    <name type="scientific">Nonomuraea cavernae</name>
    <dbReference type="NCBI Taxonomy" id="2045107"/>
    <lineage>
        <taxon>Bacteria</taxon>
        <taxon>Bacillati</taxon>
        <taxon>Actinomycetota</taxon>
        <taxon>Actinomycetes</taxon>
        <taxon>Streptosporangiales</taxon>
        <taxon>Streptosporangiaceae</taxon>
        <taxon>Nonomuraea</taxon>
    </lineage>
</organism>
<accession>A0A917YUD9</accession>
<feature type="chain" id="PRO_5037449126" description="Secreted protein" evidence="1">
    <location>
        <begin position="35"/>
        <end position="180"/>
    </location>
</feature>
<proteinExistence type="predicted"/>
<dbReference type="EMBL" id="BMNH01000004">
    <property type="protein sequence ID" value="GGO66918.1"/>
    <property type="molecule type" value="Genomic_DNA"/>
</dbReference>
<keyword evidence="1" id="KW-0732">Signal</keyword>
<reference evidence="2" key="1">
    <citation type="journal article" date="2014" name="Int. J. Syst. Evol. Microbiol.">
        <title>Complete genome sequence of Corynebacterium casei LMG S-19264T (=DSM 44701T), isolated from a smear-ripened cheese.</title>
        <authorList>
            <consortium name="US DOE Joint Genome Institute (JGI-PGF)"/>
            <person name="Walter F."/>
            <person name="Albersmeier A."/>
            <person name="Kalinowski J."/>
            <person name="Ruckert C."/>
        </authorList>
    </citation>
    <scope>NUCLEOTIDE SEQUENCE</scope>
    <source>
        <strain evidence="2">CGMCC 4.7368</strain>
    </source>
</reference>